<organism evidence="1 2">
    <name type="scientific">Araneus ventricosus</name>
    <name type="common">Orbweaver spider</name>
    <name type="synonym">Epeira ventricosa</name>
    <dbReference type="NCBI Taxonomy" id="182803"/>
    <lineage>
        <taxon>Eukaryota</taxon>
        <taxon>Metazoa</taxon>
        <taxon>Ecdysozoa</taxon>
        <taxon>Arthropoda</taxon>
        <taxon>Chelicerata</taxon>
        <taxon>Arachnida</taxon>
        <taxon>Araneae</taxon>
        <taxon>Araneomorphae</taxon>
        <taxon>Entelegynae</taxon>
        <taxon>Araneoidea</taxon>
        <taxon>Araneidae</taxon>
        <taxon>Araneus</taxon>
    </lineage>
</organism>
<proteinExistence type="predicted"/>
<dbReference type="AlphaFoldDB" id="A0A4Y2CHE8"/>
<comment type="caution">
    <text evidence="1">The sequence shown here is derived from an EMBL/GenBank/DDBJ whole genome shotgun (WGS) entry which is preliminary data.</text>
</comment>
<reference evidence="1 2" key="1">
    <citation type="journal article" date="2019" name="Sci. Rep.">
        <title>Orb-weaving spider Araneus ventricosus genome elucidates the spidroin gene catalogue.</title>
        <authorList>
            <person name="Kono N."/>
            <person name="Nakamura H."/>
            <person name="Ohtoshi R."/>
            <person name="Moran D.A.P."/>
            <person name="Shinohara A."/>
            <person name="Yoshida Y."/>
            <person name="Fujiwara M."/>
            <person name="Mori M."/>
            <person name="Tomita M."/>
            <person name="Arakawa K."/>
        </authorList>
    </citation>
    <scope>NUCLEOTIDE SEQUENCE [LARGE SCALE GENOMIC DNA]</scope>
</reference>
<keyword evidence="2" id="KW-1185">Reference proteome</keyword>
<accession>A0A4Y2CHE8</accession>
<dbReference type="Proteomes" id="UP000499080">
    <property type="component" value="Unassembled WGS sequence"/>
</dbReference>
<gene>
    <name evidence="1" type="ORF">AVEN_256916_1</name>
</gene>
<evidence type="ECO:0000313" key="1">
    <source>
        <dbReference type="EMBL" id="GBM03374.1"/>
    </source>
</evidence>
<dbReference type="OrthoDB" id="8117402at2759"/>
<name>A0A4Y2CHE8_ARAVE</name>
<evidence type="ECO:0000313" key="2">
    <source>
        <dbReference type="Proteomes" id="UP000499080"/>
    </source>
</evidence>
<sequence length="108" mass="11745">MPEEIIFLVSRISIDLFFSLDGRYSPFLSCSRHLINSLKNTSSLKGISDAIRSGRLKIATDEGTSTQVLAAMARSPTKGTQHLSAQMRISQSSVMRIQAADVTASDRG</sequence>
<dbReference type="EMBL" id="BGPR01000190">
    <property type="protein sequence ID" value="GBM03374.1"/>
    <property type="molecule type" value="Genomic_DNA"/>
</dbReference>
<protein>
    <submittedName>
        <fullName evidence="1">Uncharacterized protein</fullName>
    </submittedName>
</protein>